<organism evidence="2 3">
    <name type="scientific">Thiothrix lacustris</name>
    <dbReference type="NCBI Taxonomy" id="525917"/>
    <lineage>
        <taxon>Bacteria</taxon>
        <taxon>Pseudomonadati</taxon>
        <taxon>Pseudomonadota</taxon>
        <taxon>Gammaproteobacteria</taxon>
        <taxon>Thiotrichales</taxon>
        <taxon>Thiotrichaceae</taxon>
        <taxon>Thiothrix</taxon>
    </lineage>
</organism>
<dbReference type="SUPFAM" id="SSF53448">
    <property type="entry name" value="Nucleotide-diphospho-sugar transferases"/>
    <property type="match status" value="1"/>
</dbReference>
<accession>A0ABY9MPB6</accession>
<keyword evidence="2" id="KW-0808">Transferase</keyword>
<dbReference type="EC" id="2.4.-.-" evidence="2"/>
<evidence type="ECO:0000313" key="2">
    <source>
        <dbReference type="EMBL" id="WML90402.1"/>
    </source>
</evidence>
<dbReference type="GO" id="GO:0016757">
    <property type="term" value="F:glycosyltransferase activity"/>
    <property type="evidence" value="ECO:0007669"/>
    <property type="project" value="UniProtKB-KW"/>
</dbReference>
<keyword evidence="2" id="KW-0328">Glycosyltransferase</keyword>
<evidence type="ECO:0000259" key="1">
    <source>
        <dbReference type="Pfam" id="PF00535"/>
    </source>
</evidence>
<dbReference type="InterPro" id="IPR050834">
    <property type="entry name" value="Glycosyltransf_2"/>
</dbReference>
<evidence type="ECO:0000313" key="3">
    <source>
        <dbReference type="Proteomes" id="UP001236657"/>
    </source>
</evidence>
<dbReference type="InterPro" id="IPR029044">
    <property type="entry name" value="Nucleotide-diphossugar_trans"/>
</dbReference>
<dbReference type="EMBL" id="CP133218">
    <property type="protein sequence ID" value="WML90402.1"/>
    <property type="molecule type" value="Genomic_DNA"/>
</dbReference>
<protein>
    <submittedName>
        <fullName evidence="2">Glycosyltransferase family 2 protein</fullName>
        <ecNumber evidence="2">2.4.-.-</ecNumber>
    </submittedName>
</protein>
<dbReference type="Pfam" id="PF00535">
    <property type="entry name" value="Glycos_transf_2"/>
    <property type="match status" value="1"/>
</dbReference>
<dbReference type="CDD" id="cd00761">
    <property type="entry name" value="Glyco_tranf_GTA_type"/>
    <property type="match status" value="1"/>
</dbReference>
<gene>
    <name evidence="2" type="ORF">RCF98_15700</name>
</gene>
<dbReference type="Proteomes" id="UP001236657">
    <property type="component" value="Chromosome"/>
</dbReference>
<dbReference type="Gene3D" id="3.90.550.10">
    <property type="entry name" value="Spore Coat Polysaccharide Biosynthesis Protein SpsA, Chain A"/>
    <property type="match status" value="1"/>
</dbReference>
<feature type="domain" description="Glycosyltransferase 2-like" evidence="1">
    <location>
        <begin position="16"/>
        <end position="172"/>
    </location>
</feature>
<sequence length="322" mass="37471">MLKAGLNNIKRVSMITIVIPSYNHENYILECLNEVVKIKIPNIKILIIDDGSTDNTPILAKNFIQQQEKNLDISLIEKENSGLVSSLNIALKKTNTDFFYIIASDDIPIPKGIEEITETLSANKKYKYITGGANYYYQEKIIGNVYGEEHEYFFSEEKERKERIFLNYPSPILLQSTVFRTSTLRELGGWDEKLISDDYSTFSKALLRYPIRGHDFEFKKDTMCVLYRIHGENSYKNTPRQFRMISQVITEYAPKAIKYKALGKSSAYHILISLKKYDLTSIYKISKSTHIKSLFWTLFYMQNLIFKKLNSKNNPEIRKILT</sequence>
<keyword evidence="3" id="KW-1185">Reference proteome</keyword>
<reference evidence="2 3" key="1">
    <citation type="submission" date="2023-08" db="EMBL/GenBank/DDBJ databases">
        <title>New molecular markers tilS and rpoB for phylogenetic and monitoring studies of the genus Thiothrix biodiversity.</title>
        <authorList>
            <person name="Ravin N.V."/>
            <person name="Smolyakov D."/>
            <person name="Markov N.D."/>
            <person name="Beletsky A.V."/>
            <person name="Mardanov A.V."/>
            <person name="Rudenko T.S."/>
            <person name="Grabovich M.Y."/>
        </authorList>
    </citation>
    <scope>NUCLEOTIDE SEQUENCE [LARGE SCALE GENOMIC DNA]</scope>
    <source>
        <strain evidence="2 3">MK1</strain>
    </source>
</reference>
<dbReference type="PANTHER" id="PTHR43685">
    <property type="entry name" value="GLYCOSYLTRANSFERASE"/>
    <property type="match status" value="1"/>
</dbReference>
<name>A0ABY9MPB6_9GAMM</name>
<proteinExistence type="predicted"/>
<dbReference type="RefSeq" id="WP_308894844.1">
    <property type="nucleotide sequence ID" value="NZ_CP133218.1"/>
</dbReference>
<dbReference type="PANTHER" id="PTHR43685:SF11">
    <property type="entry name" value="GLYCOSYLTRANSFERASE TAGX-RELATED"/>
    <property type="match status" value="1"/>
</dbReference>
<dbReference type="InterPro" id="IPR001173">
    <property type="entry name" value="Glyco_trans_2-like"/>
</dbReference>